<dbReference type="FunFam" id="3.10.120.10:FF:000002">
    <property type="entry name" value="Cytochrome b5 type B"/>
    <property type="match status" value="1"/>
</dbReference>
<feature type="domain" description="Cytochrome b5 heme-binding" evidence="15">
    <location>
        <begin position="9"/>
        <end position="85"/>
    </location>
</feature>
<evidence type="ECO:0000256" key="8">
    <source>
        <dbReference type="ARBA" id="ARBA00022982"/>
    </source>
</evidence>
<sequence>MTCECHDNVPQYTLEEVSDHCHPDSCWIVYVDKVYDITKFIDEHPGGFEILLEHAGTDATSVFKGTGHTKEARDMLSLYFIGNLVEEERIYKNKFQKGKKCRSCLRKKKDDEKKQSISETVNTIVNSKTINS</sequence>
<dbReference type="PRINTS" id="PR00363">
    <property type="entry name" value="CYTOCHROMEB5"/>
</dbReference>
<dbReference type="InterPro" id="IPR036400">
    <property type="entry name" value="Cyt_B5-like_heme/steroid_sf"/>
</dbReference>
<dbReference type="Pfam" id="PF00173">
    <property type="entry name" value="Cyt-b5"/>
    <property type="match status" value="1"/>
</dbReference>
<protein>
    <recommendedName>
        <fullName evidence="13">Cytochrome b5</fullName>
    </recommendedName>
</protein>
<keyword evidence="9 14" id="KW-0408">Iron</keyword>
<evidence type="ECO:0000256" key="2">
    <source>
        <dbReference type="ARBA" id="ARBA00022448"/>
    </source>
</evidence>
<comment type="subcellular location">
    <subcellularLocation>
        <location evidence="1">Endoplasmic reticulum membrane</location>
        <topology evidence="1">Single-pass membrane protein</topology>
        <orientation evidence="1">Cytoplasmic side</orientation>
    </subcellularLocation>
    <subcellularLocation>
        <location evidence="11">Microsome membrane</location>
        <topology evidence="11">Single-pass membrane protein</topology>
        <orientation evidence="11">Cytoplasmic side</orientation>
    </subcellularLocation>
</comment>
<evidence type="ECO:0000256" key="5">
    <source>
        <dbReference type="ARBA" id="ARBA00022723"/>
    </source>
</evidence>
<evidence type="ECO:0000256" key="10">
    <source>
        <dbReference type="ARBA" id="ARBA00023136"/>
    </source>
</evidence>
<keyword evidence="7" id="KW-0492">Microsome</keyword>
<comment type="similarity">
    <text evidence="12 14">Belongs to the cytochrome b5 family.</text>
</comment>
<dbReference type="InterPro" id="IPR050668">
    <property type="entry name" value="Cytochrome_b5"/>
</dbReference>
<dbReference type="PANTHER" id="PTHR19359">
    <property type="entry name" value="CYTOCHROME B5"/>
    <property type="match status" value="1"/>
</dbReference>
<reference evidence="16" key="1">
    <citation type="submission" date="2022-11" db="UniProtKB">
        <authorList>
            <consortium name="EnsemblMetazoa"/>
        </authorList>
    </citation>
    <scope>IDENTIFICATION</scope>
</reference>
<keyword evidence="4" id="KW-0812">Transmembrane</keyword>
<evidence type="ECO:0000256" key="1">
    <source>
        <dbReference type="ARBA" id="ARBA00004131"/>
    </source>
</evidence>
<proteinExistence type="inferred from homology"/>
<evidence type="ECO:0000259" key="15">
    <source>
        <dbReference type="PROSITE" id="PS50255"/>
    </source>
</evidence>
<name>A0A913XE99_EXADI</name>
<dbReference type="OMA" id="AFDDFGH"/>
<evidence type="ECO:0000256" key="11">
    <source>
        <dbReference type="ARBA" id="ARBA00037877"/>
    </source>
</evidence>
<keyword evidence="5 14" id="KW-0479">Metal-binding</keyword>
<keyword evidence="10" id="KW-0472">Membrane</keyword>
<dbReference type="EnsemblMetazoa" id="XM_021047434.2">
    <property type="protein sequence ID" value="XP_020903093.1"/>
    <property type="gene ID" value="LOC110241564"/>
</dbReference>
<keyword evidence="8" id="KW-0249">Electron transport</keyword>
<evidence type="ECO:0000256" key="9">
    <source>
        <dbReference type="ARBA" id="ARBA00023004"/>
    </source>
</evidence>
<dbReference type="GeneID" id="110241564"/>
<keyword evidence="3 14" id="KW-0349">Heme</keyword>
<dbReference type="KEGG" id="epa:110241564"/>
<dbReference type="GO" id="GO:0005789">
    <property type="term" value="C:endoplasmic reticulum membrane"/>
    <property type="evidence" value="ECO:0007669"/>
    <property type="project" value="UniProtKB-SubCell"/>
</dbReference>
<evidence type="ECO:0000256" key="13">
    <source>
        <dbReference type="ARBA" id="ARBA00039806"/>
    </source>
</evidence>
<organism evidence="16 17">
    <name type="scientific">Exaiptasia diaphana</name>
    <name type="common">Tropical sea anemone</name>
    <name type="synonym">Aiptasia pulchella</name>
    <dbReference type="NCBI Taxonomy" id="2652724"/>
    <lineage>
        <taxon>Eukaryota</taxon>
        <taxon>Metazoa</taxon>
        <taxon>Cnidaria</taxon>
        <taxon>Anthozoa</taxon>
        <taxon>Hexacorallia</taxon>
        <taxon>Actiniaria</taxon>
        <taxon>Aiptasiidae</taxon>
        <taxon>Exaiptasia</taxon>
    </lineage>
</organism>
<dbReference type="AlphaFoldDB" id="A0A913XE99"/>
<evidence type="ECO:0000256" key="3">
    <source>
        <dbReference type="ARBA" id="ARBA00022617"/>
    </source>
</evidence>
<accession>A0A913XE99</accession>
<keyword evidence="6" id="KW-0256">Endoplasmic reticulum</keyword>
<dbReference type="Proteomes" id="UP000887567">
    <property type="component" value="Unplaced"/>
</dbReference>
<evidence type="ECO:0000313" key="16">
    <source>
        <dbReference type="EnsemblMetazoa" id="XP_020903093.1"/>
    </source>
</evidence>
<dbReference type="InterPro" id="IPR018506">
    <property type="entry name" value="Cyt_B5_heme-BS"/>
</dbReference>
<keyword evidence="17" id="KW-1185">Reference proteome</keyword>
<dbReference type="OrthoDB" id="260519at2759"/>
<evidence type="ECO:0000256" key="14">
    <source>
        <dbReference type="RuleBase" id="RU362121"/>
    </source>
</evidence>
<dbReference type="GO" id="GO:0020037">
    <property type="term" value="F:heme binding"/>
    <property type="evidence" value="ECO:0007669"/>
    <property type="project" value="UniProtKB-UniRule"/>
</dbReference>
<evidence type="ECO:0000313" key="17">
    <source>
        <dbReference type="Proteomes" id="UP000887567"/>
    </source>
</evidence>
<dbReference type="PROSITE" id="PS00191">
    <property type="entry name" value="CYTOCHROME_B5_1"/>
    <property type="match status" value="1"/>
</dbReference>
<evidence type="ECO:0000256" key="12">
    <source>
        <dbReference type="ARBA" id="ARBA00038168"/>
    </source>
</evidence>
<keyword evidence="2" id="KW-0813">Transport</keyword>
<dbReference type="GO" id="GO:0046872">
    <property type="term" value="F:metal ion binding"/>
    <property type="evidence" value="ECO:0007669"/>
    <property type="project" value="UniProtKB-UniRule"/>
</dbReference>
<dbReference type="Gene3D" id="3.10.120.10">
    <property type="entry name" value="Cytochrome b5-like heme/steroid binding domain"/>
    <property type="match status" value="1"/>
</dbReference>
<dbReference type="PANTHER" id="PTHR19359:SF150">
    <property type="entry name" value="CYTOCHROME B5"/>
    <property type="match status" value="1"/>
</dbReference>
<dbReference type="RefSeq" id="XP_020903093.1">
    <property type="nucleotide sequence ID" value="XM_021047434.2"/>
</dbReference>
<evidence type="ECO:0000256" key="6">
    <source>
        <dbReference type="ARBA" id="ARBA00022824"/>
    </source>
</evidence>
<evidence type="ECO:0000256" key="4">
    <source>
        <dbReference type="ARBA" id="ARBA00022692"/>
    </source>
</evidence>
<dbReference type="InterPro" id="IPR001199">
    <property type="entry name" value="Cyt_B5-like_heme/steroid-bd"/>
</dbReference>
<evidence type="ECO:0000256" key="7">
    <source>
        <dbReference type="ARBA" id="ARBA00022848"/>
    </source>
</evidence>
<dbReference type="SUPFAM" id="SSF55856">
    <property type="entry name" value="Cytochrome b5-like heme/steroid binding domain"/>
    <property type="match status" value="1"/>
</dbReference>
<dbReference type="SMART" id="SM01117">
    <property type="entry name" value="Cyt-b5"/>
    <property type="match status" value="1"/>
</dbReference>
<dbReference type="PROSITE" id="PS50255">
    <property type="entry name" value="CYTOCHROME_B5_2"/>
    <property type="match status" value="1"/>
</dbReference>